<reference evidence="1" key="2">
    <citation type="submission" date="2017-07" db="EMBL/GenBank/DDBJ databases">
        <title>WGS assembly of Populus trichocarpa.</title>
        <authorList>
            <person name="Tuskan G."/>
            <person name="Difazio S."/>
            <person name="Jansson S."/>
            <person name="Bohlmann J."/>
            <person name="Grigoriev I."/>
            <person name="Hellsten U."/>
            <person name="Putnam N."/>
            <person name="Ralph S."/>
            <person name="Rombauts S."/>
            <person name="Salamov A."/>
            <person name="Schein J."/>
            <person name="Sterck L."/>
            <person name="Aerts A."/>
            <person name="Bhalerao R."/>
            <person name="Bhalerao R."/>
            <person name="Blaudez D."/>
            <person name="Boerjan W."/>
            <person name="Brun A."/>
            <person name="Brunner A."/>
            <person name="Busov V."/>
            <person name="Campbell M."/>
            <person name="Carlson J."/>
            <person name="Chalot M."/>
            <person name="Chapman J."/>
            <person name="Chen G."/>
            <person name="Cooper D."/>
            <person name="Coutinho P."/>
            <person name="Couturier J."/>
            <person name="Covert S."/>
            <person name="Cronk Q."/>
            <person name="Cunningham R."/>
            <person name="Davis J."/>
            <person name="Degroeve S."/>
            <person name="Dejardin A."/>
            <person name="Depamphilis C."/>
            <person name="Detter J."/>
            <person name="Dirks B."/>
            <person name="Dubchak I."/>
            <person name="Duplessis S."/>
            <person name="Ehlting J."/>
            <person name="Ellis B."/>
            <person name="Gendler K."/>
            <person name="Goodstein D."/>
            <person name="Gribskov M."/>
            <person name="Grimwood J."/>
            <person name="Groover A."/>
            <person name="Gunter L."/>
            <person name="Hamberger B."/>
            <person name="Heinze B."/>
            <person name="Helariutta Y."/>
            <person name="Henrissat B."/>
            <person name="Holligan D."/>
            <person name="Holt R."/>
            <person name="Huang W."/>
            <person name="Islam-Faridi N."/>
            <person name="Jones S."/>
            <person name="Jones-Rhoades M."/>
            <person name="Jorgensen R."/>
            <person name="Joshi C."/>
            <person name="Kangasjarvi J."/>
            <person name="Karlsson J."/>
            <person name="Kelleher C."/>
            <person name="Kirkpatrick R."/>
            <person name="Kirst M."/>
            <person name="Kohler A."/>
            <person name="Kalluri U."/>
            <person name="Larimer F."/>
            <person name="Leebens-Mack J."/>
            <person name="Leple J."/>
            <person name="Locascio P."/>
            <person name="Lou Y."/>
            <person name="Lucas S."/>
            <person name="Martin F."/>
            <person name="Montanini B."/>
            <person name="Napoli C."/>
            <person name="Nelson D."/>
            <person name="Nelson C."/>
            <person name="Nieminen K."/>
            <person name="Nilsson O."/>
            <person name="Pereda V."/>
            <person name="Peter G."/>
            <person name="Philippe R."/>
            <person name="Pilate G."/>
            <person name="Poliakov A."/>
            <person name="Razumovskaya J."/>
            <person name="Richardson P."/>
            <person name="Rinaldi C."/>
            <person name="Ritland K."/>
            <person name="Rouze P."/>
            <person name="Ryaboy D."/>
            <person name="Schmutz J."/>
            <person name="Schrader J."/>
            <person name="Segerman B."/>
            <person name="Shin H."/>
            <person name="Siddiqui A."/>
            <person name="Sterky F."/>
            <person name="Terry A."/>
            <person name="Tsai C."/>
            <person name="Uberbacher E."/>
            <person name="Unneberg P."/>
            <person name="Vahala J."/>
            <person name="Wall K."/>
            <person name="Wessler S."/>
            <person name="Yang G."/>
            <person name="Yin T."/>
            <person name="Douglas C."/>
            <person name="Marra M."/>
            <person name="Sandberg G."/>
            <person name="Van De Peer Y."/>
            <person name="Rokhsar D."/>
        </authorList>
    </citation>
    <scope>NUCLEOTIDE SEQUENCE</scope>
    <source>
        <strain evidence="1">Nisqually-1</strain>
    </source>
</reference>
<organism evidence="1">
    <name type="scientific">Populus trichocarpa</name>
    <name type="common">Western balsam poplar</name>
    <name type="synonym">Populus balsamifera subsp. trichocarpa</name>
    <dbReference type="NCBI Taxonomy" id="3694"/>
    <lineage>
        <taxon>Eukaryota</taxon>
        <taxon>Viridiplantae</taxon>
        <taxon>Streptophyta</taxon>
        <taxon>Embryophyta</taxon>
        <taxon>Tracheophyta</taxon>
        <taxon>Spermatophyta</taxon>
        <taxon>Magnoliopsida</taxon>
        <taxon>eudicotyledons</taxon>
        <taxon>Gunneridae</taxon>
        <taxon>Pentapetalae</taxon>
        <taxon>rosids</taxon>
        <taxon>fabids</taxon>
        <taxon>Malpighiales</taxon>
        <taxon>Salicaceae</taxon>
        <taxon>Saliceae</taxon>
        <taxon>Populus</taxon>
    </lineage>
</organism>
<dbReference type="AlphaFoldDB" id="A0A3N7F8H4"/>
<gene>
    <name evidence="1" type="ORF">POPTR_T008150</name>
</gene>
<dbReference type="EMBL" id="KZ623342">
    <property type="protein sequence ID" value="RQO93093.1"/>
    <property type="molecule type" value="Genomic_DNA"/>
</dbReference>
<proteinExistence type="predicted"/>
<name>A0A3N7F8H4_POPTR</name>
<dbReference type="InParanoid" id="A0A3N7F8H4"/>
<reference evidence="1" key="1">
    <citation type="journal article" date="2006" name="Science">
        <title>The genome of black cottonwood, Populus trichocarpa (Torr. &amp; Gray).</title>
        <authorList>
            <person name="Tuskan G.A."/>
            <person name="Difazio S."/>
            <person name="Jansson S."/>
            <person name="Bohlmann J."/>
            <person name="Grigoriev I."/>
            <person name="Hellsten U."/>
            <person name="Putnam N."/>
            <person name="Ralph S."/>
            <person name="Rombauts S."/>
            <person name="Salamov A."/>
            <person name="Schein J."/>
            <person name="Sterck L."/>
            <person name="Aerts A."/>
            <person name="Bhalerao R.R."/>
            <person name="Bhalerao R.P."/>
            <person name="Blaudez D."/>
            <person name="Boerjan W."/>
            <person name="Brun A."/>
            <person name="Brunner A."/>
            <person name="Busov V."/>
            <person name="Campbell M."/>
            <person name="Carlson J."/>
            <person name="Chalot M."/>
            <person name="Chapman J."/>
            <person name="Chen G.L."/>
            <person name="Cooper D."/>
            <person name="Coutinho P.M."/>
            <person name="Couturier J."/>
            <person name="Covert S."/>
            <person name="Cronk Q."/>
            <person name="Cunningham R."/>
            <person name="Davis J."/>
            <person name="Degroeve S."/>
            <person name="Dejardin A."/>
            <person name="Depamphilis C."/>
            <person name="Detter J."/>
            <person name="Dirks B."/>
            <person name="Dubchak I."/>
            <person name="Duplessis S."/>
            <person name="Ehlting J."/>
            <person name="Ellis B."/>
            <person name="Gendler K."/>
            <person name="Goodstein D."/>
            <person name="Gribskov M."/>
            <person name="Grimwood J."/>
            <person name="Groover A."/>
            <person name="Gunter L."/>
            <person name="Hamberger B."/>
            <person name="Heinze B."/>
            <person name="Helariutta Y."/>
            <person name="Henrissat B."/>
            <person name="Holligan D."/>
            <person name="Holt R."/>
            <person name="Huang W."/>
            <person name="Islam-Faridi N."/>
            <person name="Jones S."/>
            <person name="Jones-Rhoades M."/>
            <person name="Jorgensen R."/>
            <person name="Joshi C."/>
            <person name="Kangasjarvi J."/>
            <person name="Karlsson J."/>
            <person name="Kelleher C."/>
            <person name="Kirkpatrick R."/>
            <person name="Kirst M."/>
            <person name="Kohler A."/>
            <person name="Kalluri U."/>
            <person name="Larimer F."/>
            <person name="Leebens-Mack J."/>
            <person name="Leple J.C."/>
            <person name="Locascio P."/>
            <person name="Lou Y."/>
            <person name="Lucas S."/>
            <person name="Martin F."/>
            <person name="Montanini B."/>
            <person name="Napoli C."/>
            <person name="Nelson D.R."/>
            <person name="Nelson C."/>
            <person name="Nieminen K."/>
            <person name="Nilsson O."/>
            <person name="Pereda V."/>
            <person name="Peter G."/>
            <person name="Philippe R."/>
            <person name="Pilate G."/>
            <person name="Poliakov A."/>
            <person name="Razumovskaya J."/>
            <person name="Richardson P."/>
            <person name="Rinaldi C."/>
            <person name="Ritland K."/>
            <person name="Rouze P."/>
            <person name="Ryaboy D."/>
            <person name="Schmutz J."/>
            <person name="Schrader J."/>
            <person name="Segerman B."/>
            <person name="Shin H."/>
            <person name="Siddiqui A."/>
            <person name="Sterky F."/>
            <person name="Terry A."/>
            <person name="Tsai C.J."/>
            <person name="Uberbacher E."/>
            <person name="Unneberg P."/>
            <person name="Vahala J."/>
            <person name="Wall K."/>
            <person name="Wessler S."/>
            <person name="Yang G."/>
            <person name="Yin T."/>
            <person name="Douglas C."/>
            <person name="Marra M."/>
            <person name="Sandberg G."/>
            <person name="Van de Peer Y."/>
            <person name="Rokhsar D."/>
        </authorList>
    </citation>
    <scope>NUCLEOTIDE SEQUENCE [LARGE SCALE GENOMIC DNA]</scope>
    <source>
        <strain evidence="1">Nisqually-1</strain>
    </source>
</reference>
<accession>A0A3N7F8H4</accession>
<evidence type="ECO:0000313" key="1">
    <source>
        <dbReference type="EMBL" id="RQO93093.1"/>
    </source>
</evidence>
<protein>
    <submittedName>
        <fullName evidence="1">Uncharacterized protein</fullName>
    </submittedName>
</protein>
<dbReference type="SMR" id="A0A3N7F8H4"/>
<dbReference type="Gramene" id="Potri.011G073116.1.v4.1">
    <property type="protein sequence ID" value="Potri.011G073116.1.v4.1"/>
    <property type="gene ID" value="Potri.011G073116.v4.1"/>
</dbReference>
<sequence>MLMMFQLCQVVVMISFWSSITLLASDQLHPGEVRS</sequence>